<name>A0A1C6S518_9ACTN</name>
<keyword evidence="2" id="KW-1185">Reference proteome</keyword>
<protein>
    <recommendedName>
        <fullName evidence="3">YbaB/EbfC DNA-binding family protein</fullName>
    </recommendedName>
</protein>
<evidence type="ECO:0008006" key="3">
    <source>
        <dbReference type="Google" id="ProtNLM"/>
    </source>
</evidence>
<accession>A0A1C6S518</accession>
<dbReference type="RefSeq" id="WP_091460436.1">
    <property type="nucleotide sequence ID" value="NZ_FMHU01000002.1"/>
</dbReference>
<evidence type="ECO:0000313" key="1">
    <source>
        <dbReference type="EMBL" id="SCL24543.1"/>
    </source>
</evidence>
<evidence type="ECO:0000313" key="2">
    <source>
        <dbReference type="Proteomes" id="UP000198906"/>
    </source>
</evidence>
<dbReference type="Proteomes" id="UP000198906">
    <property type="component" value="Unassembled WGS sequence"/>
</dbReference>
<reference evidence="2" key="1">
    <citation type="submission" date="2016-06" db="EMBL/GenBank/DDBJ databases">
        <authorList>
            <person name="Varghese N."/>
        </authorList>
    </citation>
    <scope>NUCLEOTIDE SEQUENCE [LARGE SCALE GENOMIC DNA]</scope>
    <source>
        <strain evidence="2">DSM 46123</strain>
    </source>
</reference>
<organism evidence="1 2">
    <name type="scientific">Micromonospora inyonensis</name>
    <dbReference type="NCBI Taxonomy" id="47866"/>
    <lineage>
        <taxon>Bacteria</taxon>
        <taxon>Bacillati</taxon>
        <taxon>Actinomycetota</taxon>
        <taxon>Actinomycetes</taxon>
        <taxon>Micromonosporales</taxon>
        <taxon>Micromonosporaceae</taxon>
        <taxon>Micromonospora</taxon>
    </lineage>
</organism>
<dbReference type="AlphaFoldDB" id="A0A1C6S518"/>
<gene>
    <name evidence="1" type="ORF">GA0074694_3960</name>
</gene>
<proteinExistence type="predicted"/>
<sequence length="116" mass="12298">MSTLLSEEELLAEMRSALADVEATADQVGRRGARGKTAVEDKKKLLSVTVGGHGVTRITFNGDAYRELALAELAELADLIVTTARTVREEAQRKTVAGAAELMGDLSGLGVTVEVR</sequence>
<dbReference type="EMBL" id="FMHU01000002">
    <property type="protein sequence ID" value="SCL24543.1"/>
    <property type="molecule type" value="Genomic_DNA"/>
</dbReference>